<evidence type="ECO:0000256" key="1">
    <source>
        <dbReference type="SAM" id="MobiDB-lite"/>
    </source>
</evidence>
<evidence type="ECO:0008006" key="5">
    <source>
        <dbReference type="Google" id="ProtNLM"/>
    </source>
</evidence>
<name>A0A939IL52_9GAMM</name>
<feature type="chain" id="PRO_5036748395" description="TonB family protein" evidence="2">
    <location>
        <begin position="35"/>
        <end position="451"/>
    </location>
</feature>
<evidence type="ECO:0000313" key="3">
    <source>
        <dbReference type="EMBL" id="MBN7795618.1"/>
    </source>
</evidence>
<organism evidence="3 4">
    <name type="scientific">Parahaliea mediterranea</name>
    <dbReference type="NCBI Taxonomy" id="651086"/>
    <lineage>
        <taxon>Bacteria</taxon>
        <taxon>Pseudomonadati</taxon>
        <taxon>Pseudomonadota</taxon>
        <taxon>Gammaproteobacteria</taxon>
        <taxon>Cellvibrionales</taxon>
        <taxon>Halieaceae</taxon>
        <taxon>Parahaliea</taxon>
    </lineage>
</organism>
<dbReference type="InterPro" id="IPR011990">
    <property type="entry name" value="TPR-like_helical_dom_sf"/>
</dbReference>
<accession>A0A939IL52</accession>
<feature type="signal peptide" evidence="2">
    <location>
        <begin position="1"/>
        <end position="34"/>
    </location>
</feature>
<dbReference type="Proteomes" id="UP000664303">
    <property type="component" value="Unassembled WGS sequence"/>
</dbReference>
<dbReference type="SUPFAM" id="SSF48452">
    <property type="entry name" value="TPR-like"/>
    <property type="match status" value="1"/>
</dbReference>
<proteinExistence type="predicted"/>
<evidence type="ECO:0000256" key="2">
    <source>
        <dbReference type="SAM" id="SignalP"/>
    </source>
</evidence>
<feature type="region of interest" description="Disordered" evidence="1">
    <location>
        <begin position="36"/>
        <end position="82"/>
    </location>
</feature>
<feature type="compositionally biased region" description="Polar residues" evidence="1">
    <location>
        <begin position="70"/>
        <end position="79"/>
    </location>
</feature>
<keyword evidence="4" id="KW-1185">Reference proteome</keyword>
<gene>
    <name evidence="3" type="ORF">JYP50_03380</name>
</gene>
<reference evidence="3" key="1">
    <citation type="submission" date="2021-02" db="EMBL/GenBank/DDBJ databases">
        <title>PHA producing bacteria isolated from coastal sediment in Guangdong, Shenzhen.</title>
        <authorList>
            <person name="Zheng W."/>
            <person name="Yu S."/>
            <person name="Huang Y."/>
        </authorList>
    </citation>
    <scope>NUCLEOTIDE SEQUENCE</scope>
    <source>
        <strain evidence="3">TN14-10</strain>
    </source>
</reference>
<sequence length="451" mass="50099">MNCCPNCICSGPTGARLPRLLLAALLAHCIPAPAEEAPPPAAPGESLRPIQPMAGPPIELPAAPRADSDSGPSSLQQLTREQDRLDIQSYRDVILELEHNEGAYSPRIAEHLLSLGGALQQAGRHVEAIDVFKRGVHLSRINGGLYGGEQVPLLQSEIRSHIALGNFAAADERQVYLYRVQLRTLSSGPRRANALIQQASWQQQAYELRLGEHGFNRLMNMWDLYRLALNDIIEREGETSPKLLPPLYGMLRAQYLISDYQSESSSGFGSEYDFAERQGQSRFNAYRAQSYKKGLAVIRAIHDIELAATAPEPAAVARSHIRMGDWMLWHGEDDEALANYHLAIEELAALEDAQVVERRLLGAPVALPALQGVERLPPVVPRERANAVLEFDITASGRLVDLDRVDDNGDNDAKVNRLMRQLRKTQFRPRFESGQPVDTDNVIWAYDSNTW</sequence>
<protein>
    <recommendedName>
        <fullName evidence="5">TonB family protein</fullName>
    </recommendedName>
</protein>
<dbReference type="EMBL" id="JAFKCZ010000002">
    <property type="protein sequence ID" value="MBN7795618.1"/>
    <property type="molecule type" value="Genomic_DNA"/>
</dbReference>
<dbReference type="AlphaFoldDB" id="A0A939IL52"/>
<comment type="caution">
    <text evidence="3">The sequence shown here is derived from an EMBL/GenBank/DDBJ whole genome shotgun (WGS) entry which is preliminary data.</text>
</comment>
<evidence type="ECO:0000313" key="4">
    <source>
        <dbReference type="Proteomes" id="UP000664303"/>
    </source>
</evidence>
<dbReference type="RefSeq" id="WP_206559061.1">
    <property type="nucleotide sequence ID" value="NZ_JAFKCZ010000002.1"/>
</dbReference>
<keyword evidence="2" id="KW-0732">Signal</keyword>